<evidence type="ECO:0000256" key="7">
    <source>
        <dbReference type="SAM" id="Phobius"/>
    </source>
</evidence>
<dbReference type="PANTHER" id="PTHR30572">
    <property type="entry name" value="MEMBRANE COMPONENT OF TRANSPORTER-RELATED"/>
    <property type="match status" value="1"/>
</dbReference>
<comment type="similarity">
    <text evidence="6">Belongs to the ABC-4 integral membrane protein family.</text>
</comment>
<dbReference type="GO" id="GO:0022857">
    <property type="term" value="F:transmembrane transporter activity"/>
    <property type="evidence" value="ECO:0007669"/>
    <property type="project" value="TreeGrafter"/>
</dbReference>
<feature type="transmembrane region" description="Helical" evidence="7">
    <location>
        <begin position="1546"/>
        <end position="1573"/>
    </location>
</feature>
<dbReference type="PANTHER" id="PTHR30572:SF4">
    <property type="entry name" value="ABC TRANSPORTER PERMEASE YTRF"/>
    <property type="match status" value="1"/>
</dbReference>
<organism evidence="9 10">
    <name type="scientific">Malacoplasma iowae DK-CPA</name>
    <dbReference type="NCBI Taxonomy" id="1394179"/>
    <lineage>
        <taxon>Bacteria</taxon>
        <taxon>Bacillati</taxon>
        <taxon>Mycoplasmatota</taxon>
        <taxon>Mycoplasmoidales</taxon>
        <taxon>Mycoplasmoidaceae</taxon>
        <taxon>Malacoplasma</taxon>
    </lineage>
</organism>
<feature type="transmembrane region" description="Helical" evidence="7">
    <location>
        <begin position="729"/>
        <end position="756"/>
    </location>
</feature>
<evidence type="ECO:0000256" key="6">
    <source>
        <dbReference type="ARBA" id="ARBA00038076"/>
    </source>
</evidence>
<keyword evidence="2" id="KW-1003">Cell membrane</keyword>
<feature type="transmembrane region" description="Helical" evidence="7">
    <location>
        <begin position="827"/>
        <end position="851"/>
    </location>
</feature>
<keyword evidence="3 7" id="KW-0812">Transmembrane</keyword>
<keyword evidence="4 7" id="KW-1133">Transmembrane helix</keyword>
<gene>
    <name evidence="9" type="ORF">P271_236</name>
</gene>
<evidence type="ECO:0000313" key="9">
    <source>
        <dbReference type="EMBL" id="KFB07403.1"/>
    </source>
</evidence>
<feature type="transmembrane region" description="Helical" evidence="7">
    <location>
        <begin position="20"/>
        <end position="42"/>
    </location>
</feature>
<feature type="domain" description="ABC3 transporter permease C-terminal" evidence="8">
    <location>
        <begin position="1506"/>
        <end position="1618"/>
    </location>
</feature>
<sequence length="1629" mass="185620">MMFMVQLIKQVLLSFKKSVLLIFSLAFICLCIITTTFSLLYLNTNTQNSINNLNTYGNSANLNVEQSYELEKPQYIVDKYAIAIPTKKLVPISNLKYVNGQKNVIFPYSTSDFSNPNVNTRPWERKFGIMKSIGAGLVNGVYQPNQIGTTFSSWYGLGWSMNDPDGKQVFNPSNIIYEMDSQNNVKMIGYFNENTGQVDDSFVLYEGHYSPSKKDFNSTDTNNAVPSTSPLHILYSNIYRKVETSKLDYNLVKVSSLSDLYNLLLTNVNKGSAQNFYSIKLDTEKLSKLQKSILNDLNETERNKILYKQILIKDEWVDNYLKTNPSLSKEKVIEQWLITLADQESDKLLNFFQEKAILYSQHFLDINGIQSQEESSFSITDSESTFEYLVSRKENNKINNIVYDEGSRLEDSNSYLSFANRYNEVYTSTDNKKYLKNLLILMLSSTPTTGEEILPYIKLKIKSILESIERGEAVDIGDYNEIFAIYEPEINKDIFYKTDKQKIDLNFIFQGSISPTGLVSSNILSVYTPYGFSTVVPSVFLKANNKEYLPESEWNNLIARWNDMLNSWKNFNLVIDDNQTLNNLETFSKDFKKWISNLDSKYTITVNTMKFVIIGTGLSPEMAYPSTSIESLIINPKNQMLIYANLQGYESILSTNSGLFQNKYFASRIKPSSTLFGTKVLDKKLVAKLNNFYKENFNSKATNNLVYLNHDFESSQSILSFRIYLPKSITLYVSTVAVVVIIVLIIIGLYLSYLLLKTYINKNIVQLSIIKANGFSTFKICSALSLFGLFVSIISGSVGYVLAWYLQGVFYSAISPFWYITVKFLKFSLLGFVGGSFIIFVTFFIFTYFIISYTFKTPINELISRNVETKATRILNLLKNNVIKVNPLLKFRLSLSFSNFSRFVFYTLLCSFGLALVTVGFSLPNKFNESIYMTELNKQYKYDFKFVTPTEQSGLYKYQKYSDLGFTDLDKGIYPLYPGKITWNQRTIDYAPITNYPSPYQLESLKVLDPVTGKQKQENGNNLYYGNLLLPSYVAKLSLEKDPFFGKNAVFAKWLLDINIEELGIKLNPWEIVKSSLPSEIVSRAETQNQNFLKQIYDFASDPKNAKIYELQKKNNFIIYNNSNNSYEIDSKKVVMISGDVNKIRFNDNFLTFIGYVYGSEELSNSDVKISYGIIPYEDNETEETYTYVEVDASARGKRFTTKITGIKQNSKFINLKDNSGNDISHSLIDKRYENPVVINNGAAYKYKLKVGSKINVIINNSYFRYSRKLLDNAGIKYNDSNAENIGNKQYTLTVSGISSDSVGEELYIDQDLANMMVGMTINAKEITNGGSIISNIRFDNNNNVYPIRVPTETISKINYKPFNGIFSNKKVPIFLDRNISFYSTIGIWPNITVLDSNSFSQFWSEQYKNGGNGADANYGNSFPNLIYEILTTNNKQIVSLEDRGKLINYLKNNFNDFAIFGNFIINNFGQNPIAIAIGDVSSFLSQIEIYSSLFTTISIIQGIGLSIFVPLIVIMILVMTSIMMNEFKNMIAVLKTLGYSDKENLLSIVITYLPVLFLALVIGFVILFVSVLTIQFTLYNVSSIFISSTINLIPYLYGVSGILSIMIINFLFTIFLLKKMNLKKSIAQ</sequence>
<name>A0A084U367_MALIO</name>
<feature type="transmembrane region" description="Helical" evidence="7">
    <location>
        <begin position="903"/>
        <end position="923"/>
    </location>
</feature>
<evidence type="ECO:0000259" key="8">
    <source>
        <dbReference type="Pfam" id="PF02687"/>
    </source>
</evidence>
<evidence type="ECO:0000256" key="3">
    <source>
        <dbReference type="ARBA" id="ARBA00022692"/>
    </source>
</evidence>
<feature type="transmembrane region" description="Helical" evidence="7">
    <location>
        <begin position="777"/>
        <end position="807"/>
    </location>
</feature>
<dbReference type="Pfam" id="PF02687">
    <property type="entry name" value="FtsX"/>
    <property type="match status" value="1"/>
</dbReference>
<reference evidence="9 10" key="1">
    <citation type="journal article" date="2014" name="PLoS ONE">
        <title>Reduction of Hydrogen Peroxide Accumulation and Toxicity by a Catalase from Mycoplasma iowae.</title>
        <authorList>
            <person name="Pritchard R.E."/>
            <person name="Prassinos A.J."/>
            <person name="Osborne J.D."/>
            <person name="Raviv Z."/>
            <person name="Balish M.F."/>
        </authorList>
    </citation>
    <scope>NUCLEOTIDE SEQUENCE [LARGE SCALE GENOMIC DNA]</scope>
    <source>
        <strain evidence="9 10">DK-CPA</strain>
    </source>
</reference>
<evidence type="ECO:0000256" key="1">
    <source>
        <dbReference type="ARBA" id="ARBA00004651"/>
    </source>
</evidence>
<dbReference type="Proteomes" id="UP000028523">
    <property type="component" value="Unassembled WGS sequence"/>
</dbReference>
<comment type="subcellular location">
    <subcellularLocation>
        <location evidence="1">Cell membrane</location>
        <topology evidence="1">Multi-pass membrane protein</topology>
    </subcellularLocation>
</comment>
<dbReference type="InterPro" id="IPR050250">
    <property type="entry name" value="Macrolide_Exporter_MacB"/>
</dbReference>
<evidence type="ECO:0000313" key="10">
    <source>
        <dbReference type="Proteomes" id="UP000028523"/>
    </source>
</evidence>
<accession>A0A084U367</accession>
<evidence type="ECO:0000256" key="5">
    <source>
        <dbReference type="ARBA" id="ARBA00023136"/>
    </source>
</evidence>
<feature type="transmembrane region" description="Helical" evidence="7">
    <location>
        <begin position="1500"/>
        <end position="1525"/>
    </location>
</feature>
<evidence type="ECO:0000256" key="2">
    <source>
        <dbReference type="ARBA" id="ARBA00022475"/>
    </source>
</evidence>
<evidence type="ECO:0000256" key="4">
    <source>
        <dbReference type="ARBA" id="ARBA00022989"/>
    </source>
</evidence>
<keyword evidence="10" id="KW-1185">Reference proteome</keyword>
<keyword evidence="5 7" id="KW-0472">Membrane</keyword>
<feature type="transmembrane region" description="Helical" evidence="7">
    <location>
        <begin position="1593"/>
        <end position="1618"/>
    </location>
</feature>
<proteinExistence type="inferred from homology"/>
<dbReference type="EMBL" id="AWQU01000084">
    <property type="protein sequence ID" value="KFB07403.1"/>
    <property type="molecule type" value="Genomic_DNA"/>
</dbReference>
<dbReference type="InterPro" id="IPR003838">
    <property type="entry name" value="ABC3_permease_C"/>
</dbReference>
<protein>
    <submittedName>
        <fullName evidence="9">ABC exporter permease subunit, FtsX-like family</fullName>
    </submittedName>
</protein>
<dbReference type="GO" id="GO:0005886">
    <property type="term" value="C:plasma membrane"/>
    <property type="evidence" value="ECO:0007669"/>
    <property type="project" value="UniProtKB-SubCell"/>
</dbReference>
<comment type="caution">
    <text evidence="9">The sequence shown here is derived from an EMBL/GenBank/DDBJ whole genome shotgun (WGS) entry which is preliminary data.</text>
</comment>